<proteinExistence type="predicted"/>
<accession>A0A1H4Y3D7</accession>
<name>A0A1H4Y3D7_9BRAD</name>
<gene>
    <name evidence="3" type="ORF">SAMN05444164_3769</name>
</gene>
<dbReference type="InterPro" id="IPR006076">
    <property type="entry name" value="FAD-dep_OxRdtase"/>
</dbReference>
<dbReference type="GO" id="GO:0016491">
    <property type="term" value="F:oxidoreductase activity"/>
    <property type="evidence" value="ECO:0007669"/>
    <property type="project" value="UniProtKB-KW"/>
</dbReference>
<dbReference type="SUPFAM" id="SSF51905">
    <property type="entry name" value="FAD/NAD(P)-binding domain"/>
    <property type="match status" value="1"/>
</dbReference>
<dbReference type="Pfam" id="PF01266">
    <property type="entry name" value="DAO"/>
    <property type="match status" value="1"/>
</dbReference>
<evidence type="ECO:0000259" key="2">
    <source>
        <dbReference type="Pfam" id="PF01266"/>
    </source>
</evidence>
<sequence length="141" mass="15675">MSLRDEITSPIFGSFSIFKDEDIGQDDLRSARTPWAVLPPPSSEPIADNFRCEVLVIGAGITGALVAERLTRQGRQVIIIDREIPSLGSTVASTAMLLWEIDRPFFQLTQLYGFEKAVRCYRASHQAPRGLRARRLATTPS</sequence>
<dbReference type="Gene3D" id="3.50.50.60">
    <property type="entry name" value="FAD/NAD(P)-binding domain"/>
    <property type="match status" value="1"/>
</dbReference>
<dbReference type="Proteomes" id="UP000198992">
    <property type="component" value="Unassembled WGS sequence"/>
</dbReference>
<protein>
    <submittedName>
        <fullName evidence="3">FAD dependent oxidoreductase</fullName>
    </submittedName>
</protein>
<keyword evidence="1" id="KW-0560">Oxidoreductase</keyword>
<organism evidence="3 4">
    <name type="scientific">Bradyrhizobium erythrophlei</name>
    <dbReference type="NCBI Taxonomy" id="1437360"/>
    <lineage>
        <taxon>Bacteria</taxon>
        <taxon>Pseudomonadati</taxon>
        <taxon>Pseudomonadota</taxon>
        <taxon>Alphaproteobacteria</taxon>
        <taxon>Hyphomicrobiales</taxon>
        <taxon>Nitrobacteraceae</taxon>
        <taxon>Bradyrhizobium</taxon>
    </lineage>
</organism>
<evidence type="ECO:0000256" key="1">
    <source>
        <dbReference type="ARBA" id="ARBA00023002"/>
    </source>
</evidence>
<evidence type="ECO:0000313" key="3">
    <source>
        <dbReference type="EMBL" id="SED12409.1"/>
    </source>
</evidence>
<reference evidence="3 4" key="1">
    <citation type="submission" date="2016-10" db="EMBL/GenBank/DDBJ databases">
        <authorList>
            <person name="de Groot N.N."/>
        </authorList>
    </citation>
    <scope>NUCLEOTIDE SEQUENCE [LARGE SCALE GENOMIC DNA]</scope>
    <source>
        <strain evidence="3 4">MT12</strain>
    </source>
</reference>
<dbReference type="EMBL" id="FNTH01000001">
    <property type="protein sequence ID" value="SED12409.1"/>
    <property type="molecule type" value="Genomic_DNA"/>
</dbReference>
<feature type="domain" description="FAD dependent oxidoreductase" evidence="2">
    <location>
        <begin position="54"/>
        <end position="101"/>
    </location>
</feature>
<dbReference type="InterPro" id="IPR036188">
    <property type="entry name" value="FAD/NAD-bd_sf"/>
</dbReference>
<dbReference type="RefSeq" id="WP_244549629.1">
    <property type="nucleotide sequence ID" value="NZ_FNTH01000001.1"/>
</dbReference>
<dbReference type="AlphaFoldDB" id="A0A1H4Y3D7"/>
<evidence type="ECO:0000313" key="4">
    <source>
        <dbReference type="Proteomes" id="UP000198992"/>
    </source>
</evidence>